<comment type="similarity">
    <text evidence="9">Belongs to the OXA1/ALB3/YidC family.</text>
</comment>
<name>A0A975FJR9_LOWBP</name>
<dbReference type="KEGG" id="pluf:LFWB_6460"/>
<feature type="transmembrane region" description="Helical" evidence="10">
    <location>
        <begin position="455"/>
        <end position="472"/>
    </location>
</feature>
<dbReference type="PANTHER" id="PTHR12428:SF65">
    <property type="entry name" value="CYTOCHROME C OXIDASE ASSEMBLY PROTEIN COX18, MITOCHONDRIAL"/>
    <property type="match status" value="1"/>
</dbReference>
<keyword evidence="2" id="KW-0813">Transport</keyword>
<evidence type="ECO:0000313" key="12">
    <source>
        <dbReference type="EMBL" id="QTX03207.1"/>
    </source>
</evidence>
<comment type="subcellular location">
    <subcellularLocation>
        <location evidence="1">Cell membrane</location>
        <topology evidence="1">Multi-pass membrane protein</topology>
    </subcellularLocation>
    <subcellularLocation>
        <location evidence="9">Membrane</location>
        <topology evidence="9">Multi-pass membrane protein</topology>
    </subcellularLocation>
</comment>
<dbReference type="InterPro" id="IPR001708">
    <property type="entry name" value="YidC/ALB3/OXA1/COX18"/>
</dbReference>
<dbReference type="GO" id="GO:0032977">
    <property type="term" value="F:membrane insertase activity"/>
    <property type="evidence" value="ECO:0007669"/>
    <property type="project" value="InterPro"/>
</dbReference>
<evidence type="ECO:0000256" key="8">
    <source>
        <dbReference type="ARBA" id="ARBA00023186"/>
    </source>
</evidence>
<evidence type="ECO:0000256" key="10">
    <source>
        <dbReference type="SAM" id="Phobius"/>
    </source>
</evidence>
<feature type="domain" description="Membrane insertase YidC/Oxa/ALB C-terminal" evidence="11">
    <location>
        <begin position="328"/>
        <end position="541"/>
    </location>
</feature>
<dbReference type="Proteomes" id="UP000672038">
    <property type="component" value="Chromosome"/>
</dbReference>
<keyword evidence="3" id="KW-1003">Cell membrane</keyword>
<feature type="transmembrane region" description="Helical" evidence="10">
    <location>
        <begin position="527"/>
        <end position="545"/>
    </location>
</feature>
<dbReference type="GO" id="GO:0051205">
    <property type="term" value="P:protein insertion into membrane"/>
    <property type="evidence" value="ECO:0007669"/>
    <property type="project" value="TreeGrafter"/>
</dbReference>
<evidence type="ECO:0000313" key="13">
    <source>
        <dbReference type="Proteomes" id="UP000672038"/>
    </source>
</evidence>
<dbReference type="AlphaFoldDB" id="A0A975FJR9"/>
<evidence type="ECO:0000256" key="3">
    <source>
        <dbReference type="ARBA" id="ARBA00022475"/>
    </source>
</evidence>
<evidence type="ECO:0000256" key="1">
    <source>
        <dbReference type="ARBA" id="ARBA00004651"/>
    </source>
</evidence>
<feature type="transmembrane region" description="Helical" evidence="10">
    <location>
        <begin position="292"/>
        <end position="317"/>
    </location>
</feature>
<dbReference type="GO" id="GO:0015031">
    <property type="term" value="P:protein transport"/>
    <property type="evidence" value="ECO:0007669"/>
    <property type="project" value="UniProtKB-KW"/>
</dbReference>
<evidence type="ECO:0000256" key="6">
    <source>
        <dbReference type="ARBA" id="ARBA00022989"/>
    </source>
</evidence>
<keyword evidence="6 10" id="KW-1133">Transmembrane helix</keyword>
<dbReference type="NCBIfam" id="TIGR03592">
    <property type="entry name" value="yidC_oxa1_cterm"/>
    <property type="match status" value="1"/>
</dbReference>
<evidence type="ECO:0000259" key="11">
    <source>
        <dbReference type="Pfam" id="PF02096"/>
    </source>
</evidence>
<keyword evidence="7 10" id="KW-0472">Membrane</keyword>
<dbReference type="CDD" id="cd20070">
    <property type="entry name" value="5TM_YidC_Alb3"/>
    <property type="match status" value="1"/>
</dbReference>
<evidence type="ECO:0000256" key="5">
    <source>
        <dbReference type="ARBA" id="ARBA00022927"/>
    </source>
</evidence>
<sequence>MVNINNNQYDKKKMFKKFFIIIFLSFITTFIIQYFSTAKTVEDTTNKEPELEYCSYQIVFDKDKDQINKEEFEKKIVALRDYLISLDLNNSLTETDKQTLQEKLKEINIFEFGINKNNKSFFISNINEENLSQYKKYRKKGIIQYINEIIQKKESFFCIKGNVISKDKKENFIKDFFNIKTGTQYSYIEKKYTSNKVPPLEICSFSSDQDIKRLKIDEKEQIYGDVEGKSLIDLTKYNELIKNKLNNEKKNNLFYLKLTSIRDDKPFFKPIFVDDSGDLPINWYNKISWNFLFIWGYIWNVLIILIGSVLSFFSSIFSSGSGYFFGNFGLGITLTTILIRTLLWPIYTKSNFLSTSMNTMKPEIDKIKSKYVLKKDKESLQKMQMEIAKVYKKHNLSVFSFFIPFLQMPIFIAMFRALARFSVSGGIFEYEKYTEKKFLGLINFNFYDSGWNLDTVIRIFLSLIVGSSMLYLNKLNAKKNLDSNKNVKILDEEEKLKKKNQDLTIKIVGYVMIFFMVLTSFKNTSLSLYWVVGNIYTIFQININLKKNDNKSILLKYKSIS</sequence>
<dbReference type="Pfam" id="PF02096">
    <property type="entry name" value="60KD_IMP"/>
    <property type="match status" value="1"/>
</dbReference>
<feature type="transmembrane region" description="Helical" evidence="10">
    <location>
        <begin position="323"/>
        <end position="347"/>
    </location>
</feature>
<reference evidence="12" key="1">
    <citation type="submission" date="2020-06" db="EMBL/GenBank/DDBJ databases">
        <title>Complete genome sequence of Candidatus Phytoplasma luffae NCHU2019.</title>
        <authorList>
            <person name="Cho S.-T."/>
            <person name="Tan C.-M."/>
            <person name="Li J.-R."/>
            <person name="Chien Y.-Y."/>
            <person name="Chiu Y.-C."/>
            <person name="Yang J.-Y."/>
            <person name="Kuo C.-H."/>
        </authorList>
    </citation>
    <scope>NUCLEOTIDE SEQUENCE</scope>
    <source>
        <strain evidence="12">NCHU2019</strain>
    </source>
</reference>
<evidence type="ECO:0000256" key="9">
    <source>
        <dbReference type="RuleBase" id="RU003945"/>
    </source>
</evidence>
<proteinExistence type="inferred from homology"/>
<dbReference type="EMBL" id="CP054393">
    <property type="protein sequence ID" value="QTX03207.1"/>
    <property type="molecule type" value="Genomic_DNA"/>
</dbReference>
<feature type="transmembrane region" description="Helical" evidence="10">
    <location>
        <begin position="503"/>
        <end position="521"/>
    </location>
</feature>
<protein>
    <submittedName>
        <fullName evidence="12">Preprotein translocase subunit</fullName>
    </submittedName>
</protein>
<gene>
    <name evidence="12" type="primary">yidC</name>
    <name evidence="12" type="ORF">LFWB_6460</name>
</gene>
<evidence type="ECO:0000256" key="2">
    <source>
        <dbReference type="ARBA" id="ARBA00022448"/>
    </source>
</evidence>
<keyword evidence="4 9" id="KW-0812">Transmembrane</keyword>
<keyword evidence="13" id="KW-1185">Reference proteome</keyword>
<dbReference type="GO" id="GO:0005886">
    <property type="term" value="C:plasma membrane"/>
    <property type="evidence" value="ECO:0007669"/>
    <property type="project" value="UniProtKB-SubCell"/>
</dbReference>
<keyword evidence="8" id="KW-0143">Chaperone</keyword>
<evidence type="ECO:0000256" key="4">
    <source>
        <dbReference type="ARBA" id="ARBA00022692"/>
    </source>
</evidence>
<accession>A0A975FJR9</accession>
<dbReference type="RefSeq" id="WP_210954631.1">
    <property type="nucleotide sequence ID" value="NZ_CP054393.1"/>
</dbReference>
<feature type="transmembrane region" description="Helical" evidence="10">
    <location>
        <begin position="398"/>
        <end position="419"/>
    </location>
</feature>
<evidence type="ECO:0000256" key="7">
    <source>
        <dbReference type="ARBA" id="ARBA00023136"/>
    </source>
</evidence>
<feature type="transmembrane region" description="Helical" evidence="10">
    <location>
        <begin position="18"/>
        <end position="37"/>
    </location>
</feature>
<dbReference type="InterPro" id="IPR028055">
    <property type="entry name" value="YidC/Oxa/ALB_C"/>
</dbReference>
<organism evidence="12 13">
    <name type="scientific">Loofah witches'-broom phytoplasma</name>
    <dbReference type="NCBI Taxonomy" id="35773"/>
    <lineage>
        <taxon>Bacteria</taxon>
        <taxon>Bacillati</taxon>
        <taxon>Mycoplasmatota</taxon>
        <taxon>Mollicutes</taxon>
        <taxon>Acholeplasmatales</taxon>
        <taxon>Acholeplasmataceae</taxon>
        <taxon>Candidatus Phytoplasma</taxon>
        <taxon>16SrVIII (Loofah witches'-broom group)</taxon>
    </lineage>
</organism>
<dbReference type="PANTHER" id="PTHR12428">
    <property type="entry name" value="OXA1"/>
    <property type="match status" value="1"/>
</dbReference>
<dbReference type="InterPro" id="IPR047196">
    <property type="entry name" value="YidC_ALB_C"/>
</dbReference>
<keyword evidence="5" id="KW-0653">Protein transport</keyword>